<accession>A0A388LR29</accession>
<proteinExistence type="predicted"/>
<dbReference type="Proteomes" id="UP000265515">
    <property type="component" value="Unassembled WGS sequence"/>
</dbReference>
<evidence type="ECO:0000313" key="3">
    <source>
        <dbReference type="EMBL" id="GBG84786.1"/>
    </source>
</evidence>
<keyword evidence="1" id="KW-0175">Coiled coil</keyword>
<protein>
    <submittedName>
        <fullName evidence="3">Uncharacterized protein</fullName>
    </submittedName>
</protein>
<feature type="coiled-coil region" evidence="1">
    <location>
        <begin position="265"/>
        <end position="292"/>
    </location>
</feature>
<comment type="caution">
    <text evidence="3">The sequence shown here is derived from an EMBL/GenBank/DDBJ whole genome shotgun (WGS) entry which is preliminary data.</text>
</comment>
<keyword evidence="4" id="KW-1185">Reference proteome</keyword>
<name>A0A388LR29_CHABU</name>
<feature type="compositionally biased region" description="Basic and acidic residues" evidence="2">
    <location>
        <begin position="194"/>
        <end position="203"/>
    </location>
</feature>
<gene>
    <name evidence="3" type="ORF">CBR_g39163</name>
</gene>
<feature type="region of interest" description="Disordered" evidence="2">
    <location>
        <begin position="123"/>
        <end position="142"/>
    </location>
</feature>
<evidence type="ECO:0000256" key="2">
    <source>
        <dbReference type="SAM" id="MobiDB-lite"/>
    </source>
</evidence>
<dbReference type="EMBL" id="BFEA01000491">
    <property type="protein sequence ID" value="GBG84786.1"/>
    <property type="molecule type" value="Genomic_DNA"/>
</dbReference>
<sequence>MAARIRDGGLGTSNRNEPNGILQALAQGTSTSNAIVPYQAPQDRSFGGNNGSYNRGGNFNYCGGYSDGQRYSRPWSGGYRDRERDNKLDGMYGLLSEQMEEREQKKKESAQLKLLAEEKKRLQAEEEKKQQAIKEREQQEGKLGKIVRTSVQAVCEAALGRKVHIPEDEDYEISRLGKELEDLRTKSSEASSSSREDDSRLEALRKEKEALLKMRNQETEEERLRKEIAQLRSRNGPDKPNNLKEDEILALQLQNKESNAFRTVLEGKNAEASALQSENKHLKKDFSELRDEVLALRGKRDAGAVTEKSPLDEPARGKPRAGPSSTAMYTPKDLGDLQKAYKESLAGKEMALKEAQMLKERMPHKHLILEGTSEGLDWPPTRKF</sequence>
<feature type="region of interest" description="Disordered" evidence="2">
    <location>
        <begin position="182"/>
        <end position="203"/>
    </location>
</feature>
<evidence type="ECO:0000313" key="4">
    <source>
        <dbReference type="Proteomes" id="UP000265515"/>
    </source>
</evidence>
<evidence type="ECO:0000256" key="1">
    <source>
        <dbReference type="SAM" id="Coils"/>
    </source>
</evidence>
<feature type="region of interest" description="Disordered" evidence="2">
    <location>
        <begin position="299"/>
        <end position="335"/>
    </location>
</feature>
<dbReference type="Gramene" id="GBG84786">
    <property type="protein sequence ID" value="GBG84786"/>
    <property type="gene ID" value="CBR_g39163"/>
</dbReference>
<dbReference type="AlphaFoldDB" id="A0A388LR29"/>
<organism evidence="3 4">
    <name type="scientific">Chara braunii</name>
    <name type="common">Braun's stonewort</name>
    <dbReference type="NCBI Taxonomy" id="69332"/>
    <lineage>
        <taxon>Eukaryota</taxon>
        <taxon>Viridiplantae</taxon>
        <taxon>Streptophyta</taxon>
        <taxon>Charophyceae</taxon>
        <taxon>Charales</taxon>
        <taxon>Characeae</taxon>
        <taxon>Chara</taxon>
    </lineage>
</organism>
<reference evidence="3 4" key="1">
    <citation type="journal article" date="2018" name="Cell">
        <title>The Chara Genome: Secondary Complexity and Implications for Plant Terrestrialization.</title>
        <authorList>
            <person name="Nishiyama T."/>
            <person name="Sakayama H."/>
            <person name="Vries J.D."/>
            <person name="Buschmann H."/>
            <person name="Saint-Marcoux D."/>
            <person name="Ullrich K.K."/>
            <person name="Haas F.B."/>
            <person name="Vanderstraeten L."/>
            <person name="Becker D."/>
            <person name="Lang D."/>
            <person name="Vosolsobe S."/>
            <person name="Rombauts S."/>
            <person name="Wilhelmsson P.K.I."/>
            <person name="Janitza P."/>
            <person name="Kern R."/>
            <person name="Heyl A."/>
            <person name="Rumpler F."/>
            <person name="Villalobos L.I.A.C."/>
            <person name="Clay J.M."/>
            <person name="Skokan R."/>
            <person name="Toyoda A."/>
            <person name="Suzuki Y."/>
            <person name="Kagoshima H."/>
            <person name="Schijlen E."/>
            <person name="Tajeshwar N."/>
            <person name="Catarino B."/>
            <person name="Hetherington A.J."/>
            <person name="Saltykova A."/>
            <person name="Bonnot C."/>
            <person name="Breuninger H."/>
            <person name="Symeonidi A."/>
            <person name="Radhakrishnan G.V."/>
            <person name="Van Nieuwerburgh F."/>
            <person name="Deforce D."/>
            <person name="Chang C."/>
            <person name="Karol K.G."/>
            <person name="Hedrich R."/>
            <person name="Ulvskov P."/>
            <person name="Glockner G."/>
            <person name="Delwiche C.F."/>
            <person name="Petrasek J."/>
            <person name="Van de Peer Y."/>
            <person name="Friml J."/>
            <person name="Beilby M."/>
            <person name="Dolan L."/>
            <person name="Kohara Y."/>
            <person name="Sugano S."/>
            <person name="Fujiyama A."/>
            <person name="Delaux P.-M."/>
            <person name="Quint M."/>
            <person name="TheiBen G."/>
            <person name="Hagemann M."/>
            <person name="Harholt J."/>
            <person name="Dunand C."/>
            <person name="Zachgo S."/>
            <person name="Langdale J."/>
            <person name="Maumus F."/>
            <person name="Straeten D.V.D."/>
            <person name="Gould S.B."/>
            <person name="Rensing S.A."/>
        </authorList>
    </citation>
    <scope>NUCLEOTIDE SEQUENCE [LARGE SCALE GENOMIC DNA]</scope>
    <source>
        <strain evidence="3 4">S276</strain>
    </source>
</reference>